<protein>
    <submittedName>
        <fullName evidence="2">Aminoglycoside phosphotransferase (APT) family kinase protein</fullName>
    </submittedName>
</protein>
<evidence type="ECO:0000313" key="2">
    <source>
        <dbReference type="EMBL" id="TCP46848.1"/>
    </source>
</evidence>
<reference evidence="2 3" key="1">
    <citation type="submission" date="2019-03" db="EMBL/GenBank/DDBJ databases">
        <title>Genomic Encyclopedia of Type Strains, Phase IV (KMG-IV): sequencing the most valuable type-strain genomes for metagenomic binning, comparative biology and taxonomic classification.</title>
        <authorList>
            <person name="Goeker M."/>
        </authorList>
    </citation>
    <scope>NUCLEOTIDE SEQUENCE [LARGE SCALE GENOMIC DNA]</scope>
    <source>
        <strain evidence="2 3">DSM 45765</strain>
    </source>
</reference>
<dbReference type="Pfam" id="PF01636">
    <property type="entry name" value="APH"/>
    <property type="match status" value="1"/>
</dbReference>
<keyword evidence="3" id="KW-1185">Reference proteome</keyword>
<dbReference type="OrthoDB" id="7326703at2"/>
<dbReference type="RefSeq" id="WP_132879565.1">
    <property type="nucleotide sequence ID" value="NZ_SLXQ01000013.1"/>
</dbReference>
<comment type="caution">
    <text evidence="2">The sequence shown here is derived from an EMBL/GenBank/DDBJ whole genome shotgun (WGS) entry which is preliminary data.</text>
</comment>
<dbReference type="Gene3D" id="3.30.200.20">
    <property type="entry name" value="Phosphorylase Kinase, domain 1"/>
    <property type="match status" value="1"/>
</dbReference>
<dbReference type="SUPFAM" id="SSF56112">
    <property type="entry name" value="Protein kinase-like (PK-like)"/>
    <property type="match status" value="1"/>
</dbReference>
<organism evidence="2 3">
    <name type="scientific">Tamaricihabitans halophyticus</name>
    <dbReference type="NCBI Taxonomy" id="1262583"/>
    <lineage>
        <taxon>Bacteria</taxon>
        <taxon>Bacillati</taxon>
        <taxon>Actinomycetota</taxon>
        <taxon>Actinomycetes</taxon>
        <taxon>Pseudonocardiales</taxon>
        <taxon>Pseudonocardiaceae</taxon>
        <taxon>Tamaricihabitans</taxon>
    </lineage>
</organism>
<accession>A0A4R2QEX9</accession>
<keyword evidence="2" id="KW-0808">Transferase</keyword>
<feature type="domain" description="Aminoglycoside phosphotransferase" evidence="1">
    <location>
        <begin position="29"/>
        <end position="276"/>
    </location>
</feature>
<gene>
    <name evidence="2" type="ORF">EV191_113127</name>
</gene>
<dbReference type="Proteomes" id="UP000294911">
    <property type="component" value="Unassembled WGS sequence"/>
</dbReference>
<evidence type="ECO:0000313" key="3">
    <source>
        <dbReference type="Proteomes" id="UP000294911"/>
    </source>
</evidence>
<name>A0A4R2QEX9_9PSEU</name>
<evidence type="ECO:0000259" key="1">
    <source>
        <dbReference type="Pfam" id="PF01636"/>
    </source>
</evidence>
<dbReference type="Gene3D" id="3.90.1200.10">
    <property type="match status" value="1"/>
</dbReference>
<keyword evidence="2" id="KW-0418">Kinase</keyword>
<dbReference type="InterPro" id="IPR011009">
    <property type="entry name" value="Kinase-like_dom_sf"/>
</dbReference>
<sequence>MPTPSDELGAQLWNWLRGIGLKVTAVRWLSGGFRNHNRLLHTESGHRYVLRQYPEANRSEVEAALATRLAGVVPVPEPIAIDPDGSAAGSAVLVSRFMTGATLAELLPTVDDRAAGQLGEDIAATLAAIGSIGFAGPGWFADGSLRRSTMEVPTDLVRFVERCLAEPNCARLLDARERARLVAVAKRLAPELAGEVDRAQLVHSDFNPKNLLAERRGGHWRVSAVLDWEFSHSGNGLVDAGNMLRFAADYPPQYRERFRDNYRELTGAPANWERIAEALDLFAIAELLTRSAPGARTDQLLQLVREL</sequence>
<dbReference type="GO" id="GO:0016301">
    <property type="term" value="F:kinase activity"/>
    <property type="evidence" value="ECO:0007669"/>
    <property type="project" value="UniProtKB-KW"/>
</dbReference>
<dbReference type="InterPro" id="IPR051678">
    <property type="entry name" value="AGP_Transferase"/>
</dbReference>
<dbReference type="PANTHER" id="PTHR21310">
    <property type="entry name" value="AMINOGLYCOSIDE PHOSPHOTRANSFERASE-RELATED-RELATED"/>
    <property type="match status" value="1"/>
</dbReference>
<dbReference type="InterPro" id="IPR002575">
    <property type="entry name" value="Aminoglycoside_PTrfase"/>
</dbReference>
<dbReference type="EMBL" id="SLXQ01000013">
    <property type="protein sequence ID" value="TCP46848.1"/>
    <property type="molecule type" value="Genomic_DNA"/>
</dbReference>
<dbReference type="AlphaFoldDB" id="A0A4R2QEX9"/>
<proteinExistence type="predicted"/>